<evidence type="ECO:0000256" key="1">
    <source>
        <dbReference type="ARBA" id="ARBA00004173"/>
    </source>
</evidence>
<keyword evidence="2" id="KW-0496">Mitochondrion</keyword>
<dbReference type="InterPro" id="IPR036775">
    <property type="entry name" value="DNA_pol_Y-fam_lit_finger_sf"/>
</dbReference>
<comment type="subcellular location">
    <subcellularLocation>
        <location evidence="1">Mitochondrion</location>
    </subcellularLocation>
</comment>
<dbReference type="EMBL" id="SKBQ01000066">
    <property type="protein sequence ID" value="TPX09542.1"/>
    <property type="molecule type" value="Genomic_DNA"/>
</dbReference>
<dbReference type="AlphaFoldDB" id="A0A507AJF8"/>
<dbReference type="Proteomes" id="UP000319257">
    <property type="component" value="Unassembled WGS sequence"/>
</dbReference>
<feature type="region of interest" description="Disordered" evidence="3">
    <location>
        <begin position="495"/>
        <end position="540"/>
    </location>
</feature>
<feature type="domain" description="UmuC" evidence="4">
    <location>
        <begin position="17"/>
        <end position="254"/>
    </location>
</feature>
<dbReference type="InParanoid" id="A0A507AJF8"/>
<evidence type="ECO:0000259" key="4">
    <source>
        <dbReference type="PROSITE" id="PS50173"/>
    </source>
</evidence>
<dbReference type="GO" id="GO:0005739">
    <property type="term" value="C:mitochondrion"/>
    <property type="evidence" value="ECO:0007669"/>
    <property type="project" value="UniProtKB-SubCell"/>
</dbReference>
<comment type="caution">
    <text evidence="5">The sequence shown here is derived from an EMBL/GenBank/DDBJ whole genome shotgun (WGS) entry which is preliminary data.</text>
</comment>
<dbReference type="GO" id="GO:0003684">
    <property type="term" value="F:damaged DNA binding"/>
    <property type="evidence" value="ECO:0007669"/>
    <property type="project" value="InterPro"/>
</dbReference>
<name>A0A507AJF8_9PEZI</name>
<keyword evidence="6" id="KW-1185">Reference proteome</keyword>
<organism evidence="5 6">
    <name type="scientific">Thyridium curvatum</name>
    <dbReference type="NCBI Taxonomy" id="1093900"/>
    <lineage>
        <taxon>Eukaryota</taxon>
        <taxon>Fungi</taxon>
        <taxon>Dikarya</taxon>
        <taxon>Ascomycota</taxon>
        <taxon>Pezizomycotina</taxon>
        <taxon>Sordariomycetes</taxon>
        <taxon>Sordariomycetidae</taxon>
        <taxon>Thyridiales</taxon>
        <taxon>Thyridiaceae</taxon>
        <taxon>Thyridium</taxon>
    </lineage>
</organism>
<dbReference type="Gene3D" id="3.30.1490.100">
    <property type="entry name" value="DNA polymerase, Y-family, little finger domain"/>
    <property type="match status" value="1"/>
</dbReference>
<dbReference type="GO" id="GO:0070987">
    <property type="term" value="P:error-free translesion synthesis"/>
    <property type="evidence" value="ECO:0007669"/>
    <property type="project" value="UniProtKB-ARBA"/>
</dbReference>
<dbReference type="InterPro" id="IPR001126">
    <property type="entry name" value="UmuC"/>
</dbReference>
<dbReference type="STRING" id="1093900.A0A507AJF8"/>
<dbReference type="GO" id="GO:0003887">
    <property type="term" value="F:DNA-directed DNA polymerase activity"/>
    <property type="evidence" value="ECO:0007669"/>
    <property type="project" value="TreeGrafter"/>
</dbReference>
<proteinExistence type="predicted"/>
<dbReference type="PROSITE" id="PS50173">
    <property type="entry name" value="UMUC"/>
    <property type="match status" value="1"/>
</dbReference>
<feature type="compositionally biased region" description="Basic and acidic residues" evidence="3">
    <location>
        <begin position="514"/>
        <end position="526"/>
    </location>
</feature>
<reference evidence="5 6" key="1">
    <citation type="submission" date="2019-06" db="EMBL/GenBank/DDBJ databases">
        <title>Draft genome sequence of the filamentous fungus Phialemoniopsis curvata isolated from diesel fuel.</title>
        <authorList>
            <person name="Varaljay V.A."/>
            <person name="Lyon W.J."/>
            <person name="Crouch A.L."/>
            <person name="Drake C.E."/>
            <person name="Hollomon J.M."/>
            <person name="Nadeau L.J."/>
            <person name="Nunn H.S."/>
            <person name="Stevenson B.S."/>
            <person name="Bojanowski C.L."/>
            <person name="Crookes-Goodson W.J."/>
        </authorList>
    </citation>
    <scope>NUCLEOTIDE SEQUENCE [LARGE SCALE GENOMIC DNA]</scope>
    <source>
        <strain evidence="5 6">D216</strain>
    </source>
</reference>
<evidence type="ECO:0000256" key="2">
    <source>
        <dbReference type="ARBA" id="ARBA00023128"/>
    </source>
</evidence>
<dbReference type="FunFam" id="3.40.1170.60:FF:000006">
    <property type="entry name" value="DNA polymerase iota"/>
    <property type="match status" value="1"/>
</dbReference>
<evidence type="ECO:0000313" key="5">
    <source>
        <dbReference type="EMBL" id="TPX09542.1"/>
    </source>
</evidence>
<dbReference type="GeneID" id="41976732"/>
<sequence>MERPRISQPRRHDDRVILHFDYDCFYAQVAENRKPALKSLPLGIRQKGILATCNYEARRRGVKKLMVIHEARKICPELVLVEGEDLAPFRDVSKHLYTLLRSYSWSAKVERLGLDEVYFDATDMVTYNLELLNHNTLTQSFFYLSRDDPEKGFDFDASRVMGRTVGSPPKVVAGYESPVYMRLLLASHLARFLRMKVEDEGYTSACGISTNKVLSKMAGSQNKPRNQTTLLTLHDPDVLSFVDQHRLRQIPGIGSKTSRVLEAHILGHEVSQDAHSLDCAVTAGQVRTHADTTPGTLERLLGGPGAEKGLGEKVWCLLHGVDDTLVKPASDIPTQISIEDTYQGLNEPGEILRELRKLSHSLLRRMHVDLVVDNIESPGQRWVARPKTLRLTTRPKTSMAEGRPYNFQRCSRSQALPNFAFSLVLERGEIVDKLVDECLLPMFRRLNPGQDKGWNTGLLNICVANMVFTGSDDATGSGRDISVMFRRQEETLKQFTAYDDSPRPVQGQDGDGQDDGRDAQESRALESQEQEVAWDDSNQSDLEDDGWCGWDGAELCPQCGRLLPTFAISAHQRFHILGA</sequence>
<dbReference type="GO" id="GO:0006281">
    <property type="term" value="P:DNA repair"/>
    <property type="evidence" value="ECO:0007669"/>
    <property type="project" value="InterPro"/>
</dbReference>
<evidence type="ECO:0000256" key="3">
    <source>
        <dbReference type="SAM" id="MobiDB-lite"/>
    </source>
</evidence>
<evidence type="ECO:0000313" key="6">
    <source>
        <dbReference type="Proteomes" id="UP000319257"/>
    </source>
</evidence>
<gene>
    <name evidence="5" type="ORF">E0L32_009285</name>
</gene>
<protein>
    <recommendedName>
        <fullName evidence="4">UmuC domain-containing protein</fullName>
    </recommendedName>
</protein>
<dbReference type="SUPFAM" id="SSF56672">
    <property type="entry name" value="DNA/RNA polymerases"/>
    <property type="match status" value="1"/>
</dbReference>
<dbReference type="InterPro" id="IPR043502">
    <property type="entry name" value="DNA/RNA_pol_sf"/>
</dbReference>
<dbReference type="Gene3D" id="3.30.70.270">
    <property type="match status" value="1"/>
</dbReference>
<dbReference type="Pfam" id="PF00817">
    <property type="entry name" value="IMS"/>
    <property type="match status" value="1"/>
</dbReference>
<accession>A0A507AJF8</accession>
<dbReference type="InterPro" id="IPR043128">
    <property type="entry name" value="Rev_trsase/Diguanyl_cyclase"/>
</dbReference>
<dbReference type="PANTHER" id="PTHR46404">
    <property type="entry name" value="DNA POLYMERASE IOTA"/>
    <property type="match status" value="1"/>
</dbReference>
<dbReference type="RefSeq" id="XP_030991253.1">
    <property type="nucleotide sequence ID" value="XM_031144234.1"/>
</dbReference>
<dbReference type="Gene3D" id="3.40.1170.60">
    <property type="match status" value="1"/>
</dbReference>
<dbReference type="OrthoDB" id="447129at2759"/>
<dbReference type="PANTHER" id="PTHR46404:SF1">
    <property type="entry name" value="DNA POLYMERASE IOTA"/>
    <property type="match status" value="1"/>
</dbReference>